<dbReference type="EMBL" id="JABFDB010000013">
    <property type="protein sequence ID" value="NYZ21806.1"/>
    <property type="molecule type" value="Genomic_DNA"/>
</dbReference>
<dbReference type="RefSeq" id="WP_180283576.1">
    <property type="nucleotide sequence ID" value="NZ_JABFDB010000013.1"/>
</dbReference>
<feature type="compositionally biased region" description="Pro residues" evidence="1">
    <location>
        <begin position="100"/>
        <end position="111"/>
    </location>
</feature>
<evidence type="ECO:0000313" key="3">
    <source>
        <dbReference type="Proteomes" id="UP000584642"/>
    </source>
</evidence>
<evidence type="ECO:0008006" key="4">
    <source>
        <dbReference type="Google" id="ProtNLM"/>
    </source>
</evidence>
<gene>
    <name evidence="2" type="ORF">HND93_18990</name>
</gene>
<organism evidence="2 3">
    <name type="scientific">Azospirillum oleiclasticum</name>
    <dbReference type="NCBI Taxonomy" id="2735135"/>
    <lineage>
        <taxon>Bacteria</taxon>
        <taxon>Pseudomonadati</taxon>
        <taxon>Pseudomonadota</taxon>
        <taxon>Alphaproteobacteria</taxon>
        <taxon>Rhodospirillales</taxon>
        <taxon>Azospirillaceae</taxon>
        <taxon>Azospirillum</taxon>
    </lineage>
</organism>
<dbReference type="Proteomes" id="UP000584642">
    <property type="component" value="Unassembled WGS sequence"/>
</dbReference>
<proteinExistence type="predicted"/>
<reference evidence="2 3" key="1">
    <citation type="submission" date="2020-05" db="EMBL/GenBank/DDBJ databases">
        <title>Azospirillum oleiclasticum sp. nov, a nitrogen-fixing and heavy crude oil-emulsifying bacterium isolated from the crude oil of Yumen Oilfield.</title>
        <authorList>
            <person name="Wu D."/>
            <person name="Cai M."/>
            <person name="Zhang X."/>
        </authorList>
    </citation>
    <scope>NUCLEOTIDE SEQUENCE [LARGE SCALE GENOMIC DNA]</scope>
    <source>
        <strain evidence="2 3">ROY-1-1-2</strain>
    </source>
</reference>
<keyword evidence="3" id="KW-1185">Reference proteome</keyword>
<protein>
    <recommendedName>
        <fullName evidence="4">BHLH domain-containing protein</fullName>
    </recommendedName>
</protein>
<evidence type="ECO:0000313" key="2">
    <source>
        <dbReference type="EMBL" id="NYZ21806.1"/>
    </source>
</evidence>
<feature type="region of interest" description="Disordered" evidence="1">
    <location>
        <begin position="89"/>
        <end position="111"/>
    </location>
</feature>
<feature type="compositionally biased region" description="Basic and acidic residues" evidence="1">
    <location>
        <begin position="39"/>
        <end position="56"/>
    </location>
</feature>
<accession>A0ABX2TBT0</accession>
<feature type="region of interest" description="Disordered" evidence="1">
    <location>
        <begin position="1"/>
        <end position="57"/>
    </location>
</feature>
<evidence type="ECO:0000256" key="1">
    <source>
        <dbReference type="SAM" id="MobiDB-lite"/>
    </source>
</evidence>
<comment type="caution">
    <text evidence="2">The sequence shown here is derived from an EMBL/GenBank/DDBJ whole genome shotgun (WGS) entry which is preliminary data.</text>
</comment>
<sequence>MGEGTIGRSGPLLRAPGAVERSGGATDREQRQPRQPPRHGKDEPKPQDRRAADANNRRRRRLLDLLFDEIEQIPDLDVRQKERLRRNLRSRVGQHDAVLPRPPPQSATLPPLPPDAPDIRPADLPEVPIDPDRIAAEVTTVDEDLPAEEMEENAVLAAQLRDCLTRRTETARKIAIYLHLLLSVDGALRPHVVIEV</sequence>
<name>A0ABX2TBT0_9PROT</name>